<feature type="domain" description="Vacuolar membrane protease transmembrane" evidence="19">
    <location>
        <begin position="420"/>
        <end position="693"/>
    </location>
</feature>
<proteinExistence type="inferred from homology"/>
<evidence type="ECO:0000259" key="18">
    <source>
        <dbReference type="Pfam" id="PF22250"/>
    </source>
</evidence>
<evidence type="ECO:0000256" key="13">
    <source>
        <dbReference type="ARBA" id="ARBA00023136"/>
    </source>
</evidence>
<evidence type="ECO:0000256" key="9">
    <source>
        <dbReference type="ARBA" id="ARBA00022801"/>
    </source>
</evidence>
<feature type="transmembrane region" description="Helical" evidence="16">
    <location>
        <begin position="489"/>
        <end position="508"/>
    </location>
</feature>
<dbReference type="STRING" id="599839.J4H2H4"/>
<name>J4H2H4_9APHY</name>
<evidence type="ECO:0000256" key="12">
    <source>
        <dbReference type="ARBA" id="ARBA00023049"/>
    </source>
</evidence>
<evidence type="ECO:0000256" key="1">
    <source>
        <dbReference type="ARBA" id="ARBA00001947"/>
    </source>
</evidence>
<evidence type="ECO:0000256" key="14">
    <source>
        <dbReference type="ARBA" id="ARBA00023180"/>
    </source>
</evidence>
<dbReference type="Gene3D" id="3.40.630.10">
    <property type="entry name" value="Zn peptidases"/>
    <property type="match status" value="1"/>
</dbReference>
<dbReference type="PANTHER" id="PTHR12147:SF58">
    <property type="entry name" value="VACUOLAR MEMBRANE PROTEASE"/>
    <property type="match status" value="1"/>
</dbReference>
<keyword evidence="14" id="KW-0325">Glycoprotein</keyword>
<keyword evidence="12" id="KW-0482">Metalloprotease</keyword>
<evidence type="ECO:0000259" key="19">
    <source>
        <dbReference type="Pfam" id="PF22251"/>
    </source>
</evidence>
<organism evidence="20 21">
    <name type="scientific">Fibroporia radiculosa</name>
    <dbReference type="NCBI Taxonomy" id="599839"/>
    <lineage>
        <taxon>Eukaryota</taxon>
        <taxon>Fungi</taxon>
        <taxon>Dikarya</taxon>
        <taxon>Basidiomycota</taxon>
        <taxon>Agaricomycotina</taxon>
        <taxon>Agaricomycetes</taxon>
        <taxon>Polyporales</taxon>
        <taxon>Fibroporiaceae</taxon>
        <taxon>Fibroporia</taxon>
    </lineage>
</organism>
<evidence type="ECO:0000256" key="3">
    <source>
        <dbReference type="ARBA" id="ARBA00004128"/>
    </source>
</evidence>
<evidence type="ECO:0000256" key="5">
    <source>
        <dbReference type="ARBA" id="ARBA00022554"/>
    </source>
</evidence>
<dbReference type="InterPro" id="IPR053976">
    <property type="entry name" value="PFF1_TM"/>
</dbReference>
<dbReference type="GO" id="GO:0006508">
    <property type="term" value="P:proteolysis"/>
    <property type="evidence" value="ECO:0007669"/>
    <property type="project" value="UniProtKB-KW"/>
</dbReference>
<evidence type="ECO:0000256" key="11">
    <source>
        <dbReference type="ARBA" id="ARBA00022989"/>
    </source>
</evidence>
<dbReference type="RefSeq" id="XP_012180812.1">
    <property type="nucleotide sequence ID" value="XM_012325422.1"/>
</dbReference>
<evidence type="ECO:0000313" key="20">
    <source>
        <dbReference type="EMBL" id="CCM01529.1"/>
    </source>
</evidence>
<evidence type="ECO:0000256" key="2">
    <source>
        <dbReference type="ARBA" id="ARBA00003273"/>
    </source>
</evidence>
<feature type="transmembrane region" description="Helical" evidence="16">
    <location>
        <begin position="670"/>
        <end position="689"/>
    </location>
</feature>
<dbReference type="GO" id="GO:0046872">
    <property type="term" value="F:metal ion binding"/>
    <property type="evidence" value="ECO:0007669"/>
    <property type="project" value="UniProtKB-KW"/>
</dbReference>
<keyword evidence="7 16" id="KW-0812">Transmembrane</keyword>
<evidence type="ECO:0000256" key="4">
    <source>
        <dbReference type="ARBA" id="ARBA00010918"/>
    </source>
</evidence>
<protein>
    <recommendedName>
        <fullName evidence="15">Peptide hydrolase</fullName>
        <ecNumber evidence="15">3.4.-.-</ecNumber>
    </recommendedName>
</protein>
<dbReference type="InterPro" id="IPR045175">
    <property type="entry name" value="M28_fam"/>
</dbReference>
<comment type="cofactor">
    <cofactor evidence="1">
        <name>Zn(2+)</name>
        <dbReference type="ChEBI" id="CHEBI:29105"/>
    </cofactor>
</comment>
<dbReference type="InterPro" id="IPR007484">
    <property type="entry name" value="Peptidase_M28"/>
</dbReference>
<evidence type="ECO:0000256" key="8">
    <source>
        <dbReference type="ARBA" id="ARBA00022723"/>
    </source>
</evidence>
<comment type="function">
    <text evidence="2">May be involved in vacuolar sorting and osmoregulation.</text>
</comment>
<evidence type="ECO:0000256" key="15">
    <source>
        <dbReference type="RuleBase" id="RU361240"/>
    </source>
</evidence>
<gene>
    <name evidence="20" type="ORF">FIBRA_03585</name>
</gene>
<evidence type="ECO:0000256" key="10">
    <source>
        <dbReference type="ARBA" id="ARBA00022833"/>
    </source>
</evidence>
<evidence type="ECO:0000259" key="17">
    <source>
        <dbReference type="Pfam" id="PF04389"/>
    </source>
</evidence>
<accession>J4H2H4</accession>
<feature type="transmembrane region" description="Helical" evidence="16">
    <location>
        <begin position="696"/>
        <end position="715"/>
    </location>
</feature>
<evidence type="ECO:0000256" key="6">
    <source>
        <dbReference type="ARBA" id="ARBA00022670"/>
    </source>
</evidence>
<comment type="similarity">
    <text evidence="4 15">Belongs to the peptidase M28 family.</text>
</comment>
<dbReference type="EMBL" id="HE797037">
    <property type="protein sequence ID" value="CCM01529.1"/>
    <property type="molecule type" value="Genomic_DNA"/>
</dbReference>
<keyword evidence="13 16" id="KW-0472">Membrane</keyword>
<dbReference type="InterPro" id="IPR048024">
    <property type="entry name" value="Fxna-like_M28_dom"/>
</dbReference>
<dbReference type="Proteomes" id="UP000006352">
    <property type="component" value="Unassembled WGS sequence"/>
</dbReference>
<dbReference type="FunCoup" id="J4H2H4">
    <property type="interactions" value="22"/>
</dbReference>
<dbReference type="GO" id="GO:0008235">
    <property type="term" value="F:metalloexopeptidase activity"/>
    <property type="evidence" value="ECO:0007669"/>
    <property type="project" value="InterPro"/>
</dbReference>
<dbReference type="EC" id="3.4.-.-" evidence="15"/>
<feature type="transmembrane region" description="Helical" evidence="16">
    <location>
        <begin position="12"/>
        <end position="33"/>
    </location>
</feature>
<dbReference type="Pfam" id="PF04389">
    <property type="entry name" value="Peptidase_M28"/>
    <property type="match status" value="1"/>
</dbReference>
<dbReference type="GeneID" id="24096440"/>
<keyword evidence="9 15" id="KW-0378">Hydrolase</keyword>
<evidence type="ECO:0000256" key="16">
    <source>
        <dbReference type="SAM" id="Phobius"/>
    </source>
</evidence>
<keyword evidence="10 15" id="KW-0862">Zinc</keyword>
<feature type="domain" description="Peptidase M28" evidence="17">
    <location>
        <begin position="128"/>
        <end position="304"/>
    </location>
</feature>
<feature type="transmembrane region" description="Helical" evidence="16">
    <location>
        <begin position="514"/>
        <end position="534"/>
    </location>
</feature>
<feature type="domain" description="Vacuolar membrane protease C-terminal" evidence="18">
    <location>
        <begin position="725"/>
        <end position="970"/>
    </location>
</feature>
<evidence type="ECO:0000256" key="7">
    <source>
        <dbReference type="ARBA" id="ARBA00022692"/>
    </source>
</evidence>
<dbReference type="HOGENOM" id="CLU_006412_1_0_1"/>
<keyword evidence="8 15" id="KW-0479">Metal-binding</keyword>
<dbReference type="OrthoDB" id="76293at2759"/>
<keyword evidence="11 16" id="KW-1133">Transmembrane helix</keyword>
<feature type="transmembrane region" description="Helical" evidence="16">
    <location>
        <begin position="629"/>
        <end position="650"/>
    </location>
</feature>
<feature type="transmembrane region" description="Helical" evidence="16">
    <location>
        <begin position="421"/>
        <end position="440"/>
    </location>
</feature>
<dbReference type="Pfam" id="PF22251">
    <property type="entry name" value="PFF1_TM"/>
    <property type="match status" value="1"/>
</dbReference>
<sequence length="976" mass="107015">MALRSLAIPFRFASGPVTALTVVLYGFIFWLALYTDELFDVPKDTRGLDLDRAYADLHKITSQPHPFLSHTNDDVRTYLLSQVESIAAEYDHVHVSDDTISNASWVADGPAVYFEGNNILVKIDGTDPPLSAPHAKPNGIMFSVHFDSVSTAPGATDDGMGVTTLLELIRYFATPERRPRRTAVFFFNNGEEDGLNGAYLYFKHPWSNLTSTFVNLEGAASGGRPILFRSTSLAPVRAFASGAISHLQADVLSSDAFKRGLIRSRTDFQVYAAGLKGQVEPMSGVDFAFWKNRAYYHTPYDSIPGMGYGEGRKALWSMLEATRGAGIELLNGDDTSNDNGQPGVYFDLFKYKLVLFSLQSLLVTNIVMLVIAPITTLILLAMLFIVSKKSLQERAVEESIQSGSWTKGKKILRVILGWGRFWIALIVGIAAHVGLVVAFVKINPYVVHSHPYLVLVTFLSLSFLAVTCPLQLLQFILPSSPSSQKLAVLLEHFLLAWILLIVATIQIQKYKIGGVYWITAWYICTWLASSVSLVEGSVRGLKAAENARKAGLDLTVDSDYDESSGAARRLVSGVRYDAQEHPDGEDRGDEQEGEIVETEPTEITPLIHQRRRNVENGGVAGAEAKYKEYGWWIAQMLLAVPLPALLVFQIELIQLQSLMNTLVDGSDPVIVYGGLAILSLIIFIPLAPFAHRVHPWLTLITLVVFVLTLAASWAAPPFTQERPFKVYFQQQVEVDISSNTLPHSHSLAMYPAVGDVTVTQSSNVVHAVTVLTGLSGYIDRRIVPEMPSSWGRDVRCHVDNVTRTGLYACGWESELLPSPGGTAGNDITPWLDVRTARLNATSATISVRGANTRGCRLYFDRPVTRFAVLDAARGGVPAEGLPGYELPEAGTRELRLWTRTWGAGFEVELGWEGAGPLSGRAACEWAEYASASASGRVSSGSGLIPALEEVKAFLPLWAVPTKATDGLVEVWTRFEI</sequence>
<feature type="transmembrane region" description="Helical" evidence="16">
    <location>
        <begin position="366"/>
        <end position="386"/>
    </location>
</feature>
<keyword evidence="6 15" id="KW-0645">Protease</keyword>
<dbReference type="InterPro" id="IPR053975">
    <property type="entry name" value="PFF1_C"/>
</dbReference>
<dbReference type="AlphaFoldDB" id="J4H2H4"/>
<dbReference type="SUPFAM" id="SSF53187">
    <property type="entry name" value="Zn-dependent exopeptidases"/>
    <property type="match status" value="1"/>
</dbReference>
<dbReference type="CDD" id="cd03875">
    <property type="entry name" value="M28_Fxna_like"/>
    <property type="match status" value="1"/>
</dbReference>
<evidence type="ECO:0000313" key="21">
    <source>
        <dbReference type="Proteomes" id="UP000006352"/>
    </source>
</evidence>
<keyword evidence="5" id="KW-0926">Vacuole</keyword>
<keyword evidence="21" id="KW-1185">Reference proteome</keyword>
<dbReference type="Pfam" id="PF22250">
    <property type="entry name" value="PFF1_C"/>
    <property type="match status" value="1"/>
</dbReference>
<dbReference type="PANTHER" id="PTHR12147">
    <property type="entry name" value="METALLOPEPTIDASE M28 FAMILY MEMBER"/>
    <property type="match status" value="1"/>
</dbReference>
<comment type="subcellular location">
    <subcellularLocation>
        <location evidence="3">Vacuole membrane</location>
        <topology evidence="3">Multi-pass membrane protein</topology>
    </subcellularLocation>
</comment>
<dbReference type="InParanoid" id="J4H2H4"/>
<reference evidence="20 21" key="1">
    <citation type="journal article" date="2012" name="Appl. Environ. Microbiol.">
        <title>Short-read sequencing for genomic analysis of the brown rot fungus Fibroporia radiculosa.</title>
        <authorList>
            <person name="Tang J.D."/>
            <person name="Perkins A.D."/>
            <person name="Sonstegard T.S."/>
            <person name="Schroeder S.G."/>
            <person name="Burgess S.C."/>
            <person name="Diehl S.V."/>
        </authorList>
    </citation>
    <scope>NUCLEOTIDE SEQUENCE [LARGE SCALE GENOMIC DNA]</scope>
    <source>
        <strain evidence="20 21">TFFH 294</strain>
    </source>
</reference>
<feature type="transmembrane region" description="Helical" evidence="16">
    <location>
        <begin position="452"/>
        <end position="477"/>
    </location>
</feature>
<dbReference type="GO" id="GO:0005774">
    <property type="term" value="C:vacuolar membrane"/>
    <property type="evidence" value="ECO:0007669"/>
    <property type="project" value="UniProtKB-SubCell"/>
</dbReference>